<dbReference type="InterPro" id="IPR036397">
    <property type="entry name" value="RNaseH_sf"/>
</dbReference>
<dbReference type="Gene3D" id="3.30.420.10">
    <property type="entry name" value="Ribonuclease H-like superfamily/Ribonuclease H"/>
    <property type="match status" value="1"/>
</dbReference>
<evidence type="ECO:0000256" key="2">
    <source>
        <dbReference type="ARBA" id="ARBA00022801"/>
    </source>
</evidence>
<evidence type="ECO:0000256" key="1">
    <source>
        <dbReference type="ARBA" id="ARBA00022722"/>
    </source>
</evidence>
<organism evidence="3 4">
    <name type="scientific">Stylosanthes scabra</name>
    <dbReference type="NCBI Taxonomy" id="79078"/>
    <lineage>
        <taxon>Eukaryota</taxon>
        <taxon>Viridiplantae</taxon>
        <taxon>Streptophyta</taxon>
        <taxon>Embryophyta</taxon>
        <taxon>Tracheophyta</taxon>
        <taxon>Spermatophyta</taxon>
        <taxon>Magnoliopsida</taxon>
        <taxon>eudicotyledons</taxon>
        <taxon>Gunneridae</taxon>
        <taxon>Pentapetalae</taxon>
        <taxon>rosids</taxon>
        <taxon>fabids</taxon>
        <taxon>Fabales</taxon>
        <taxon>Fabaceae</taxon>
        <taxon>Papilionoideae</taxon>
        <taxon>50 kb inversion clade</taxon>
        <taxon>dalbergioids sensu lato</taxon>
        <taxon>Dalbergieae</taxon>
        <taxon>Pterocarpus clade</taxon>
        <taxon>Stylosanthes</taxon>
    </lineage>
</organism>
<keyword evidence="2" id="KW-0378">Hydrolase</keyword>
<dbReference type="PANTHER" id="PTHR13620:SF80">
    <property type="entry name" value="3'-5' EXONUCLEASE DOMAIN-CONTAINING PROTEIN"/>
    <property type="match status" value="1"/>
</dbReference>
<name>A0ABU6Y5V6_9FABA</name>
<evidence type="ECO:0000313" key="3">
    <source>
        <dbReference type="EMBL" id="MED6205817.1"/>
    </source>
</evidence>
<dbReference type="InterPro" id="IPR012337">
    <property type="entry name" value="RNaseH-like_sf"/>
</dbReference>
<reference evidence="3 4" key="1">
    <citation type="journal article" date="2023" name="Plants (Basel)">
        <title>Bridging the Gap: Combining Genomics and Transcriptomics Approaches to Understand Stylosanthes scabra, an Orphan Legume from the Brazilian Caatinga.</title>
        <authorList>
            <person name="Ferreira-Neto J.R.C."/>
            <person name="da Silva M.D."/>
            <person name="Binneck E."/>
            <person name="de Melo N.F."/>
            <person name="da Silva R.H."/>
            <person name="de Melo A.L.T.M."/>
            <person name="Pandolfi V."/>
            <person name="Bustamante F.O."/>
            <person name="Brasileiro-Vidal A.C."/>
            <person name="Benko-Iseppon A.M."/>
        </authorList>
    </citation>
    <scope>NUCLEOTIDE SEQUENCE [LARGE SCALE GENOMIC DNA]</scope>
    <source>
        <tissue evidence="3">Leaves</tissue>
    </source>
</reference>
<dbReference type="SUPFAM" id="SSF53098">
    <property type="entry name" value="Ribonuclease H-like"/>
    <property type="match status" value="1"/>
</dbReference>
<protein>
    <submittedName>
        <fullName evidence="3">Uncharacterized protein</fullName>
    </submittedName>
</protein>
<proteinExistence type="predicted"/>
<sequence>MVLEISIEPSMITEVENYDLTYRHLPYTVYVNDHRILNVYTTSPLTLSRWLTDLLKSTPKNNPVLVGVTAEHRYTEYTKRGVKDHPYDYISLCVGSHCLIYPLPEPDDYYYAKRNPKPLRDFFANPRVIAVGMEIEKMKTKLEKHHQIELKKAMDLREMAVEGLKEEGEKLDLRRYDLDKLSKTVLGKHVDVVRPEKKVNWYDETYFWYNSMYSEMTEEKVMFVTIDTYLCYLIGLELHDMIHGHDGAGKSQDSCKSKKKVNKKN</sequence>
<dbReference type="InterPro" id="IPR051132">
    <property type="entry name" value="3-5_Exonuclease_domain"/>
</dbReference>
<gene>
    <name evidence="3" type="ORF">PIB30_021285</name>
</gene>
<keyword evidence="4" id="KW-1185">Reference proteome</keyword>
<evidence type="ECO:0000313" key="4">
    <source>
        <dbReference type="Proteomes" id="UP001341840"/>
    </source>
</evidence>
<keyword evidence="1" id="KW-0540">Nuclease</keyword>
<dbReference type="EMBL" id="JASCZI010241725">
    <property type="protein sequence ID" value="MED6205817.1"/>
    <property type="molecule type" value="Genomic_DNA"/>
</dbReference>
<accession>A0ABU6Y5V6</accession>
<dbReference type="PANTHER" id="PTHR13620">
    <property type="entry name" value="3-5 EXONUCLEASE"/>
    <property type="match status" value="1"/>
</dbReference>
<comment type="caution">
    <text evidence="3">The sequence shown here is derived from an EMBL/GenBank/DDBJ whole genome shotgun (WGS) entry which is preliminary data.</text>
</comment>
<dbReference type="Proteomes" id="UP001341840">
    <property type="component" value="Unassembled WGS sequence"/>
</dbReference>